<dbReference type="CDD" id="cd00118">
    <property type="entry name" value="LysM"/>
    <property type="match status" value="1"/>
</dbReference>
<feature type="compositionally biased region" description="Low complexity" evidence="1">
    <location>
        <begin position="391"/>
        <end position="404"/>
    </location>
</feature>
<feature type="compositionally biased region" description="Polar residues" evidence="1">
    <location>
        <begin position="326"/>
        <end position="337"/>
    </location>
</feature>
<comment type="caution">
    <text evidence="3">The sequence shown here is derived from an EMBL/GenBank/DDBJ whole genome shotgun (WGS) entry which is preliminary data.</text>
</comment>
<name>A0A2S4WK38_9BASI</name>
<dbReference type="SUPFAM" id="SSF54106">
    <property type="entry name" value="LysM domain"/>
    <property type="match status" value="1"/>
</dbReference>
<feature type="compositionally biased region" description="Polar residues" evidence="1">
    <location>
        <begin position="263"/>
        <end position="281"/>
    </location>
</feature>
<dbReference type="InterPro" id="IPR018392">
    <property type="entry name" value="LysM"/>
</dbReference>
<dbReference type="Gene3D" id="3.10.350.10">
    <property type="entry name" value="LysM domain"/>
    <property type="match status" value="1"/>
</dbReference>
<feature type="region of interest" description="Disordered" evidence="1">
    <location>
        <begin position="1"/>
        <end position="93"/>
    </location>
</feature>
<gene>
    <name evidence="3" type="ORF">PSHT_01621</name>
</gene>
<feature type="compositionally biased region" description="Basic and acidic residues" evidence="1">
    <location>
        <begin position="410"/>
        <end position="419"/>
    </location>
</feature>
<dbReference type="InterPro" id="IPR045030">
    <property type="entry name" value="LYSM1-4"/>
</dbReference>
<feature type="compositionally biased region" description="Low complexity" evidence="1">
    <location>
        <begin position="157"/>
        <end position="180"/>
    </location>
</feature>
<dbReference type="AlphaFoldDB" id="A0A2S4WK38"/>
<evidence type="ECO:0000313" key="4">
    <source>
        <dbReference type="Proteomes" id="UP000238274"/>
    </source>
</evidence>
<feature type="domain" description="LysM" evidence="2">
    <location>
        <begin position="100"/>
        <end position="144"/>
    </location>
</feature>
<dbReference type="InterPro" id="IPR036779">
    <property type="entry name" value="LysM_dom_sf"/>
</dbReference>
<dbReference type="PROSITE" id="PS51782">
    <property type="entry name" value="LYSM"/>
    <property type="match status" value="1"/>
</dbReference>
<organism evidence="3 4">
    <name type="scientific">Puccinia striiformis</name>
    <dbReference type="NCBI Taxonomy" id="27350"/>
    <lineage>
        <taxon>Eukaryota</taxon>
        <taxon>Fungi</taxon>
        <taxon>Dikarya</taxon>
        <taxon>Basidiomycota</taxon>
        <taxon>Pucciniomycotina</taxon>
        <taxon>Pucciniomycetes</taxon>
        <taxon>Pucciniales</taxon>
        <taxon>Pucciniaceae</taxon>
        <taxon>Puccinia</taxon>
    </lineage>
</organism>
<accession>A0A2S4WK38</accession>
<evidence type="ECO:0000256" key="1">
    <source>
        <dbReference type="SAM" id="MobiDB-lite"/>
    </source>
</evidence>
<feature type="compositionally biased region" description="Polar residues" evidence="1">
    <location>
        <begin position="198"/>
        <end position="208"/>
    </location>
</feature>
<evidence type="ECO:0000313" key="3">
    <source>
        <dbReference type="EMBL" id="POW22146.1"/>
    </source>
</evidence>
<feature type="compositionally biased region" description="Low complexity" evidence="1">
    <location>
        <begin position="14"/>
        <end position="35"/>
    </location>
</feature>
<dbReference type="PANTHER" id="PTHR20932">
    <property type="entry name" value="LYSM AND PUTATIVE PEPTIDOGLYCAN-BINDING DOMAIN-CONTAINING PROTEIN"/>
    <property type="match status" value="1"/>
</dbReference>
<reference evidence="3 4" key="1">
    <citation type="submission" date="2017-12" db="EMBL/GenBank/DDBJ databases">
        <title>Gene loss provides genomic basis for host adaptation in cereal stripe rust fungi.</title>
        <authorList>
            <person name="Xia C."/>
        </authorList>
    </citation>
    <scope>NUCLEOTIDE SEQUENCE [LARGE SCALE GENOMIC DNA]</scope>
    <source>
        <strain evidence="3 4">93TX-2</strain>
    </source>
</reference>
<dbReference type="Pfam" id="PF01476">
    <property type="entry name" value="LysM"/>
    <property type="match status" value="1"/>
</dbReference>
<reference evidence="4" key="2">
    <citation type="journal article" date="2018" name="BMC Genomics">
        <title>Genomic insights into host adaptation between the wheat stripe rust pathogen (Puccinia striiformis f. sp. tritici) and the barley stripe rust pathogen (Puccinia striiformis f. sp. hordei).</title>
        <authorList>
            <person name="Xia C."/>
            <person name="Wang M."/>
            <person name="Yin C."/>
            <person name="Cornejo O.E."/>
            <person name="Hulbert S.H."/>
            <person name="Chen X."/>
        </authorList>
    </citation>
    <scope>NUCLEOTIDE SEQUENCE [LARGE SCALE GENOMIC DNA]</scope>
    <source>
        <strain evidence="4">93TX-2</strain>
    </source>
</reference>
<protein>
    <recommendedName>
        <fullName evidence="2">LysM domain-containing protein</fullName>
    </recommendedName>
</protein>
<dbReference type="OrthoDB" id="2107166at2759"/>
<dbReference type="VEuPathDB" id="FungiDB:PSTT_10255"/>
<proteinExistence type="predicted"/>
<keyword evidence="4" id="KW-1185">Reference proteome</keyword>
<feature type="compositionally biased region" description="Polar residues" evidence="1">
    <location>
        <begin position="292"/>
        <end position="308"/>
    </location>
</feature>
<feature type="region of interest" description="Disordered" evidence="1">
    <location>
        <begin position="225"/>
        <end position="362"/>
    </location>
</feature>
<dbReference type="VEuPathDB" id="FungiDB:PSHT_01621"/>
<feature type="region of interest" description="Disordered" evidence="1">
    <location>
        <begin position="391"/>
        <end position="431"/>
    </location>
</feature>
<dbReference type="PANTHER" id="PTHR20932:SF8">
    <property type="entry name" value="LD22649P"/>
    <property type="match status" value="1"/>
</dbReference>
<sequence length="506" mass="55637">MNSTEHHPLTKPGSARALSSSTSSSSSPRSSSSASDITRPTLKRLTAEQQQQTQHHQPSSNQIWLTKQQKQKGKQQQEELEPSTPLAHNPNRIKGDRDVLIHKLQKNNSLQGIALSYGISLPALRKANGMWPNDPLTIKSSLRIPLGLFWEHHHQSTHGSNQSCSSSSTSSTSTIITSRSSFDHRRGTGGGGGDYELDSSSTHPQLTTYEKVPDNQLGFFTTSKTNEEQQLIPSSSSSTHINPRTSQPTRRTNSTGFRADPSNLRQRNQITQSDKTVTISPSPIDDDLLNHPQISPDTTKKLQSSQSDLFRIPKISHPRSREDSQDMNSDPSTSTTMIGGGGGGGSKWTTVRPGKPPPLNRQLKFLEDTTTKQTNKIGTVMSSVIEGFFRTPSSKTTSTSTGSNRSRRRSVTDPIHRSSIDTNRGGTHTPSMTLNPVNYHLDQHSRDADNQLVLDHAAGSGDGCNGSIWNVWNHFFVPHSLPSRPHALINNDDHHDLTLNRPSHPE</sequence>
<dbReference type="Proteomes" id="UP000238274">
    <property type="component" value="Unassembled WGS sequence"/>
</dbReference>
<reference evidence="4" key="3">
    <citation type="journal article" date="2018" name="Mol. Plant Microbe Interact.">
        <title>Genome sequence resources for the wheat stripe rust pathogen (Puccinia striiformis f. sp. tritici) and the barley stripe rust pathogen (Puccinia striiformis f. sp. hordei).</title>
        <authorList>
            <person name="Xia C."/>
            <person name="Wang M."/>
            <person name="Yin C."/>
            <person name="Cornejo O.E."/>
            <person name="Hulbert S.H."/>
            <person name="Chen X."/>
        </authorList>
    </citation>
    <scope>NUCLEOTIDE SEQUENCE [LARGE SCALE GENOMIC DNA]</scope>
    <source>
        <strain evidence="4">93TX-2</strain>
    </source>
</reference>
<dbReference type="SMART" id="SM00257">
    <property type="entry name" value="LysM"/>
    <property type="match status" value="1"/>
</dbReference>
<evidence type="ECO:0000259" key="2">
    <source>
        <dbReference type="PROSITE" id="PS51782"/>
    </source>
</evidence>
<feature type="compositionally biased region" description="Polar residues" evidence="1">
    <location>
        <begin position="420"/>
        <end position="431"/>
    </location>
</feature>
<feature type="region of interest" description="Disordered" evidence="1">
    <location>
        <begin position="155"/>
        <end position="211"/>
    </location>
</feature>
<dbReference type="EMBL" id="PKSM01000013">
    <property type="protein sequence ID" value="POW22146.1"/>
    <property type="molecule type" value="Genomic_DNA"/>
</dbReference>
<feature type="compositionally biased region" description="Polar residues" evidence="1">
    <location>
        <begin position="225"/>
        <end position="256"/>
    </location>
</feature>